<gene>
    <name evidence="1" type="ORF">G6M46_19255</name>
</gene>
<reference evidence="1" key="1">
    <citation type="journal article" date="2020" name="Science">
        <title>Unexpected conservation and global transmission of agrobacterial virulence plasmids.</title>
        <authorList>
            <person name="Weisberg A.J."/>
            <person name="Davis E.W. 2nd"/>
            <person name="Tabima J."/>
            <person name="Belcher M.S."/>
            <person name="Miller M."/>
            <person name="Kuo C.H."/>
            <person name="Loper J.E."/>
            <person name="Grunwald N.J."/>
            <person name="Putnam M.L."/>
            <person name="Chang J.H."/>
        </authorList>
    </citation>
    <scope>NUCLEOTIDE SEQUENCE</scope>
    <source>
        <strain evidence="1">17-1853-1a</strain>
    </source>
</reference>
<dbReference type="AlphaFoldDB" id="A0AA44F6C7"/>
<organism evidence="1 2">
    <name type="scientific">Agrobacterium tumefaciens</name>
    <dbReference type="NCBI Taxonomy" id="358"/>
    <lineage>
        <taxon>Bacteria</taxon>
        <taxon>Pseudomonadati</taxon>
        <taxon>Pseudomonadota</taxon>
        <taxon>Alphaproteobacteria</taxon>
        <taxon>Hyphomicrobiales</taxon>
        <taxon>Rhizobiaceae</taxon>
        <taxon>Rhizobium/Agrobacterium group</taxon>
        <taxon>Agrobacterium</taxon>
        <taxon>Agrobacterium tumefaciens complex</taxon>
    </lineage>
</organism>
<name>A0AA44F6C7_AGRTU</name>
<dbReference type="RefSeq" id="WP_174018839.1">
    <property type="nucleotide sequence ID" value="NZ_JAAMAW010000015.1"/>
</dbReference>
<accession>A0AA44F6C7</accession>
<sequence length="71" mass="8551">MRGRPYFEHIHITTMRACAFLLNNYDVKGPERMFLKALDERARADLNRFKLKAAERALLEELKEKYQEDDY</sequence>
<evidence type="ECO:0000313" key="1">
    <source>
        <dbReference type="EMBL" id="NTC30274.1"/>
    </source>
</evidence>
<dbReference type="EMBL" id="JAAMAY010000030">
    <property type="protein sequence ID" value="NTC30274.1"/>
    <property type="molecule type" value="Genomic_DNA"/>
</dbReference>
<proteinExistence type="predicted"/>
<comment type="caution">
    <text evidence="1">The sequence shown here is derived from an EMBL/GenBank/DDBJ whole genome shotgun (WGS) entry which is preliminary data.</text>
</comment>
<protein>
    <submittedName>
        <fullName evidence="1">Uncharacterized protein</fullName>
    </submittedName>
</protein>
<dbReference type="Proteomes" id="UP000702952">
    <property type="component" value="Unassembled WGS sequence"/>
</dbReference>
<evidence type="ECO:0000313" key="2">
    <source>
        <dbReference type="Proteomes" id="UP000702952"/>
    </source>
</evidence>